<name>A0A3B0CAV9_9FLAO</name>
<dbReference type="PANTHER" id="PTHR43792:SF1">
    <property type="entry name" value="N-ACETYLTRANSFERASE DOMAIN-CONTAINING PROTEIN"/>
    <property type="match status" value="1"/>
</dbReference>
<organism evidence="2 3">
    <name type="scientific">Ulvibacterium marinum</name>
    <dbReference type="NCBI Taxonomy" id="2419782"/>
    <lineage>
        <taxon>Bacteria</taxon>
        <taxon>Pseudomonadati</taxon>
        <taxon>Bacteroidota</taxon>
        <taxon>Flavobacteriia</taxon>
        <taxon>Flavobacteriales</taxon>
        <taxon>Flavobacteriaceae</taxon>
        <taxon>Ulvibacterium</taxon>
    </lineage>
</organism>
<gene>
    <name evidence="2" type="ORF">D7Z94_05185</name>
</gene>
<feature type="domain" description="N-acetyltransferase" evidence="1">
    <location>
        <begin position="7"/>
        <end position="166"/>
    </location>
</feature>
<dbReference type="InterPro" id="IPR051531">
    <property type="entry name" value="N-acetyltransferase"/>
</dbReference>
<dbReference type="OrthoDB" id="9788916at2"/>
<dbReference type="AlphaFoldDB" id="A0A3B0CAV9"/>
<dbReference type="Pfam" id="PF13302">
    <property type="entry name" value="Acetyltransf_3"/>
    <property type="match status" value="1"/>
</dbReference>
<sequence>MIETERLGLRKLTREDADPLHEILSDAEVMQYYPATYNLDAVKDWIGRSMDSYQKNGFGLWAVILKESRNFIGQCGISLQNIDGVYVPEIGYHIHKLYWNQGYATEAAKTSLAYGFQNFGFESIFIHTYIKNSPAQRIAEKIGMKKIKEYDKHFSAHNLIWRLVVYEMIKNEFMSA</sequence>
<dbReference type="InterPro" id="IPR000182">
    <property type="entry name" value="GNAT_dom"/>
</dbReference>
<accession>A0A3B0CAV9</accession>
<dbReference type="PANTHER" id="PTHR43792">
    <property type="entry name" value="GNAT FAMILY, PUTATIVE (AFU_ORTHOLOGUE AFUA_3G00765)-RELATED-RELATED"/>
    <property type="match status" value="1"/>
</dbReference>
<reference evidence="2 3" key="1">
    <citation type="submission" date="2018-10" db="EMBL/GenBank/DDBJ databases">
        <title>Ulvibacterium marinum gen. nov., sp. nov., a novel marine bacterium of the family Flavobacteriaceae, isolated from a culture of the green alga Ulva prolifera.</title>
        <authorList>
            <person name="Zhang Z."/>
        </authorList>
    </citation>
    <scope>NUCLEOTIDE SEQUENCE [LARGE SCALE GENOMIC DNA]</scope>
    <source>
        <strain evidence="2 3">CCMM003</strain>
    </source>
</reference>
<proteinExistence type="predicted"/>
<keyword evidence="3" id="KW-1185">Reference proteome</keyword>
<evidence type="ECO:0000259" key="1">
    <source>
        <dbReference type="PROSITE" id="PS51186"/>
    </source>
</evidence>
<keyword evidence="2" id="KW-0808">Transferase</keyword>
<dbReference type="Gene3D" id="3.40.630.30">
    <property type="match status" value="1"/>
</dbReference>
<comment type="caution">
    <text evidence="2">The sequence shown here is derived from an EMBL/GenBank/DDBJ whole genome shotgun (WGS) entry which is preliminary data.</text>
</comment>
<evidence type="ECO:0000313" key="3">
    <source>
        <dbReference type="Proteomes" id="UP000276603"/>
    </source>
</evidence>
<dbReference type="Proteomes" id="UP000276603">
    <property type="component" value="Unassembled WGS sequence"/>
</dbReference>
<dbReference type="GO" id="GO:0016747">
    <property type="term" value="F:acyltransferase activity, transferring groups other than amino-acyl groups"/>
    <property type="evidence" value="ECO:0007669"/>
    <property type="project" value="InterPro"/>
</dbReference>
<evidence type="ECO:0000313" key="2">
    <source>
        <dbReference type="EMBL" id="RKN83675.1"/>
    </source>
</evidence>
<dbReference type="EMBL" id="RBCJ01000001">
    <property type="protein sequence ID" value="RKN83675.1"/>
    <property type="molecule type" value="Genomic_DNA"/>
</dbReference>
<protein>
    <submittedName>
        <fullName evidence="2">N-acetyltransferase</fullName>
    </submittedName>
</protein>
<dbReference type="InterPro" id="IPR016181">
    <property type="entry name" value="Acyl_CoA_acyltransferase"/>
</dbReference>
<dbReference type="PROSITE" id="PS51186">
    <property type="entry name" value="GNAT"/>
    <property type="match status" value="1"/>
</dbReference>
<dbReference type="SUPFAM" id="SSF55729">
    <property type="entry name" value="Acyl-CoA N-acyltransferases (Nat)"/>
    <property type="match status" value="1"/>
</dbReference>